<evidence type="ECO:0000313" key="3">
    <source>
        <dbReference type="EMBL" id="WFD16856.1"/>
    </source>
</evidence>
<accession>A0AAJ6CLD6</accession>
<feature type="compositionally biased region" description="Polar residues" evidence="1">
    <location>
        <begin position="144"/>
        <end position="175"/>
    </location>
</feature>
<dbReference type="Proteomes" id="UP001217582">
    <property type="component" value="Chromosome 5"/>
</dbReference>
<dbReference type="GO" id="GO:0042149">
    <property type="term" value="P:cellular response to glucose starvation"/>
    <property type="evidence" value="ECO:0007669"/>
    <property type="project" value="TreeGrafter"/>
</dbReference>
<evidence type="ECO:0000259" key="2">
    <source>
        <dbReference type="Pfam" id="PF08550"/>
    </source>
</evidence>
<feature type="domain" description="Nitrogen regulatory protein areA GATA-like" evidence="2">
    <location>
        <begin position="47"/>
        <end position="74"/>
    </location>
</feature>
<dbReference type="InterPro" id="IPR013860">
    <property type="entry name" value="AreA_GATA"/>
</dbReference>
<dbReference type="Pfam" id="PF08550">
    <property type="entry name" value="GATA_AreA"/>
    <property type="match status" value="1"/>
</dbReference>
<dbReference type="PANTHER" id="PTHR28051:SF1">
    <property type="entry name" value="PROTEIN MTL1-RELATED"/>
    <property type="match status" value="1"/>
</dbReference>
<name>A0AAJ6CLD6_9BASI</name>
<feature type="region of interest" description="Disordered" evidence="1">
    <location>
        <begin position="144"/>
        <end position="200"/>
    </location>
</feature>
<organism evidence="3 4">
    <name type="scientific">Malassezia arunalokei</name>
    <dbReference type="NCBI Taxonomy" id="1514897"/>
    <lineage>
        <taxon>Eukaryota</taxon>
        <taxon>Fungi</taxon>
        <taxon>Dikarya</taxon>
        <taxon>Basidiomycota</taxon>
        <taxon>Ustilaginomycotina</taxon>
        <taxon>Malasseziomycetes</taxon>
        <taxon>Malasseziales</taxon>
        <taxon>Malasseziaceae</taxon>
        <taxon>Malassezia</taxon>
    </lineage>
</organism>
<dbReference type="GO" id="GO:0005773">
    <property type="term" value="C:vacuole"/>
    <property type="evidence" value="ECO:0007669"/>
    <property type="project" value="GOC"/>
</dbReference>
<dbReference type="GO" id="GO:0007039">
    <property type="term" value="P:protein catabolic process in the vacuole"/>
    <property type="evidence" value="ECO:0007669"/>
    <property type="project" value="TreeGrafter"/>
</dbReference>
<evidence type="ECO:0000313" key="4">
    <source>
        <dbReference type="Proteomes" id="UP001217582"/>
    </source>
</evidence>
<protein>
    <submittedName>
        <fullName evidence="3">Protein phosphatase regulator</fullName>
    </submittedName>
</protein>
<dbReference type="InterPro" id="IPR052292">
    <property type="entry name" value="Glucose_repression_reg"/>
</dbReference>
<keyword evidence="4" id="KW-1185">Reference proteome</keyword>
<sequence>MLSAPAPYPTVSTENPAPDDTQIESLTPEICVDYLSHDWKDEDVWNSWKAMTKRKNEIANGLRLENASWRTWAKHRGKLKTVSPQTLNWLKESDVTWLYGPLHGEAKATPPPKVASTAERLGIDVSSSDRKSILKHRTLTDILQTPLNVSQPKNSNQAPAQTKFQPSLQGASTKKQQPRKKALKMGSPGHDHTSHSTRRERHISFNTLVSQCIALDDESIGVPYPESKCSDSEDEYGDQTQQHRYLSPNMTLAKRSDRHITIAMMPPTYLKMGHECMTTTDSEVSDEDDDMYGRHTSELDARYSVNDPIPGSHEFDIDPDDGYEYYYYDVDDNEDDNPMSLALLGSSSQQAIQRNSQSHPHTGAVVAPSSYFPPVPLSEDYVEEHEGGLIASAVEIINTARDLFGVIIGSPGRMGRSWYESH</sequence>
<evidence type="ECO:0000256" key="1">
    <source>
        <dbReference type="SAM" id="MobiDB-lite"/>
    </source>
</evidence>
<proteinExistence type="predicted"/>
<dbReference type="PANTHER" id="PTHR28051">
    <property type="entry name" value="PROTEIN MTL1-RELATED"/>
    <property type="match status" value="1"/>
</dbReference>
<gene>
    <name evidence="3" type="primary">REG1</name>
    <name evidence="3" type="ORF">MARU1_002899</name>
</gene>
<reference evidence="3 4" key="1">
    <citation type="submission" date="2023-03" db="EMBL/GenBank/DDBJ databases">
        <title>Mating type loci evolution in Malassezia.</title>
        <authorList>
            <person name="Coelho M.A."/>
        </authorList>
    </citation>
    <scope>NUCLEOTIDE SEQUENCE [LARGE SCALE GENOMIC DNA]</scope>
    <source>
        <strain evidence="3 4">CBS 13387</strain>
    </source>
</reference>
<dbReference type="EMBL" id="CP119920">
    <property type="protein sequence ID" value="WFD16856.1"/>
    <property type="molecule type" value="Genomic_DNA"/>
</dbReference>
<dbReference type="AlphaFoldDB" id="A0AAJ6CLD6"/>
<feature type="region of interest" description="Disordered" evidence="1">
    <location>
        <begin position="1"/>
        <end position="22"/>
    </location>
</feature>